<dbReference type="EMBL" id="QEQK01000003">
    <property type="protein sequence ID" value="PWN57131.1"/>
    <property type="molecule type" value="Genomic_DNA"/>
</dbReference>
<dbReference type="AlphaFoldDB" id="A0A363UNW2"/>
<evidence type="ECO:0008006" key="3">
    <source>
        <dbReference type="Google" id="ProtNLM"/>
    </source>
</evidence>
<proteinExistence type="predicted"/>
<keyword evidence="2" id="KW-1185">Reference proteome</keyword>
<evidence type="ECO:0000313" key="2">
    <source>
        <dbReference type="Proteomes" id="UP000251800"/>
    </source>
</evidence>
<organism evidence="1 2">
    <name type="scientific">Abyssibacter profundi</name>
    <dbReference type="NCBI Taxonomy" id="2182787"/>
    <lineage>
        <taxon>Bacteria</taxon>
        <taxon>Pseudomonadati</taxon>
        <taxon>Pseudomonadota</taxon>
        <taxon>Gammaproteobacteria</taxon>
        <taxon>Chromatiales</taxon>
        <taxon>Oceanococcaceae</taxon>
        <taxon>Abyssibacter</taxon>
    </lineage>
</organism>
<gene>
    <name evidence="1" type="ORF">DEH80_04170</name>
</gene>
<accession>A0A363UNW2</accession>
<comment type="caution">
    <text evidence="1">The sequence shown here is derived from an EMBL/GenBank/DDBJ whole genome shotgun (WGS) entry which is preliminary data.</text>
</comment>
<dbReference type="Proteomes" id="UP000251800">
    <property type="component" value="Unassembled WGS sequence"/>
</dbReference>
<sequence>MVIAGLVLWAGASAAGSTQANYFELHFVQSEFGGAGDGRTSNGGLGFSFAKSFWEHAAWYGEVDWRHDDDAPELDLVTGSLGAGPRYAVEALGGLSLQLAVSFEHMRIRLQDDDPATAMTEVTTIRHNGVGGSLGLSWPVGDRSELFGRYTLVDLTDTDTDEEDESIILAGFRLGVSDEFSLVASVRDYDNLDTTDYRLGLAVDF</sequence>
<name>A0A363UNW2_9GAMM</name>
<evidence type="ECO:0000313" key="1">
    <source>
        <dbReference type="EMBL" id="PWN57131.1"/>
    </source>
</evidence>
<protein>
    <recommendedName>
        <fullName evidence="3">Outer membrane protein beta-barrel domain-containing protein</fullName>
    </recommendedName>
</protein>
<reference evidence="1 2" key="1">
    <citation type="submission" date="2018-05" db="EMBL/GenBank/DDBJ databases">
        <title>Abyssibacter profundi OUC007T gen. nov., sp. nov, a marine bacterium isolated from seawater of the Mariana Trench.</title>
        <authorList>
            <person name="Zhou S."/>
        </authorList>
    </citation>
    <scope>NUCLEOTIDE SEQUENCE [LARGE SCALE GENOMIC DNA]</scope>
    <source>
        <strain evidence="1 2">OUC007</strain>
    </source>
</reference>